<dbReference type="EMBL" id="CAOQHR010000001">
    <property type="protein sequence ID" value="CAI6257531.1"/>
    <property type="molecule type" value="Genomic_DNA"/>
</dbReference>
<feature type="chain" id="PRO_5040816793" evidence="1">
    <location>
        <begin position="18"/>
        <end position="261"/>
    </location>
</feature>
<proteinExistence type="predicted"/>
<organism evidence="2 3">
    <name type="scientific">Periconia digitata</name>
    <dbReference type="NCBI Taxonomy" id="1303443"/>
    <lineage>
        <taxon>Eukaryota</taxon>
        <taxon>Fungi</taxon>
        <taxon>Dikarya</taxon>
        <taxon>Ascomycota</taxon>
        <taxon>Pezizomycotina</taxon>
        <taxon>Dothideomycetes</taxon>
        <taxon>Pleosporomycetidae</taxon>
        <taxon>Pleosporales</taxon>
        <taxon>Massarineae</taxon>
        <taxon>Periconiaceae</taxon>
        <taxon>Periconia</taxon>
    </lineage>
</organism>
<gene>
    <name evidence="2" type="ORF">PDIGIT_LOCUS1215</name>
</gene>
<sequence length="261" mass="28101">MRPSSALVLAFAASTVAQDQVLLVDKLKGWFAQATAAVSSAVPAAASSPVASGRAKAAESIQHELTLENWKETLTVDPSVSTPTTQEWLVYITGGNATCFGFCGNTTKAWNTSLPLLAAKPNPPKFAVIDCDAQPVLCNSWSVGPPSLYYFQIPKPLADQSAPAATVRYQPLNRTSTTTDTLKKLVLDNELENVVPYEGYFHPFNGPLQQYGLAVPLAYVIWGFSKMPSWLPMILISFMSRTIMGRRGQGPAPRAAAQPAQ</sequence>
<evidence type="ECO:0000256" key="1">
    <source>
        <dbReference type="SAM" id="SignalP"/>
    </source>
</evidence>
<protein>
    <submittedName>
        <fullName evidence="2">Uncharacterized protein</fullName>
    </submittedName>
</protein>
<dbReference type="OrthoDB" id="1733656at2759"/>
<reference evidence="2" key="1">
    <citation type="submission" date="2023-01" db="EMBL/GenBank/DDBJ databases">
        <authorList>
            <person name="Van Ghelder C."/>
            <person name="Rancurel C."/>
        </authorList>
    </citation>
    <scope>NUCLEOTIDE SEQUENCE</scope>
    <source>
        <strain evidence="2">CNCM I-4278</strain>
    </source>
</reference>
<dbReference type="Proteomes" id="UP001152607">
    <property type="component" value="Unassembled WGS sequence"/>
</dbReference>
<evidence type="ECO:0000313" key="3">
    <source>
        <dbReference type="Proteomes" id="UP001152607"/>
    </source>
</evidence>
<dbReference type="AlphaFoldDB" id="A0A9W4XK87"/>
<keyword evidence="3" id="KW-1185">Reference proteome</keyword>
<evidence type="ECO:0000313" key="2">
    <source>
        <dbReference type="EMBL" id="CAI6257531.1"/>
    </source>
</evidence>
<name>A0A9W4XK87_9PLEO</name>
<accession>A0A9W4XK87</accession>
<feature type="signal peptide" evidence="1">
    <location>
        <begin position="1"/>
        <end position="17"/>
    </location>
</feature>
<keyword evidence="1" id="KW-0732">Signal</keyword>
<comment type="caution">
    <text evidence="2">The sequence shown here is derived from an EMBL/GenBank/DDBJ whole genome shotgun (WGS) entry which is preliminary data.</text>
</comment>